<keyword evidence="3" id="KW-1185">Reference proteome</keyword>
<feature type="signal peptide" evidence="1">
    <location>
        <begin position="1"/>
        <end position="16"/>
    </location>
</feature>
<dbReference type="AlphaFoldDB" id="A0A840C9A9"/>
<accession>A0A840C9A9</accession>
<name>A0A840C9A9_9RHOB</name>
<gene>
    <name evidence="2" type="ORF">GGR17_002423</name>
</gene>
<evidence type="ECO:0000256" key="1">
    <source>
        <dbReference type="SAM" id="SignalP"/>
    </source>
</evidence>
<dbReference type="RefSeq" id="WP_054539784.1">
    <property type="nucleotide sequence ID" value="NZ_JACIEQ010000003.1"/>
</dbReference>
<evidence type="ECO:0000313" key="3">
    <source>
        <dbReference type="Proteomes" id="UP000585681"/>
    </source>
</evidence>
<keyword evidence="1" id="KW-0732">Signal</keyword>
<dbReference type="Proteomes" id="UP000585681">
    <property type="component" value="Unassembled WGS sequence"/>
</dbReference>
<organism evidence="2 3">
    <name type="scientific">Actibacterium naphthalenivorans</name>
    <dbReference type="NCBI Taxonomy" id="1614693"/>
    <lineage>
        <taxon>Bacteria</taxon>
        <taxon>Pseudomonadati</taxon>
        <taxon>Pseudomonadota</taxon>
        <taxon>Alphaproteobacteria</taxon>
        <taxon>Rhodobacterales</taxon>
        <taxon>Roseobacteraceae</taxon>
        <taxon>Actibacterium</taxon>
    </lineage>
</organism>
<feature type="chain" id="PRO_5032683300" description="Lipoprotein" evidence="1">
    <location>
        <begin position="17"/>
        <end position="129"/>
    </location>
</feature>
<evidence type="ECO:0000313" key="2">
    <source>
        <dbReference type="EMBL" id="MBB4022604.1"/>
    </source>
</evidence>
<protein>
    <recommendedName>
        <fullName evidence="4">Lipoprotein</fullName>
    </recommendedName>
</protein>
<reference evidence="2" key="1">
    <citation type="submission" date="2020-08" db="EMBL/GenBank/DDBJ databases">
        <title>Genomic Encyclopedia of Type Strains, Phase IV (KMG-IV): sequencing the most valuable type-strain genomes for metagenomic binning, comparative biology and taxonomic classification.</title>
        <authorList>
            <person name="Goeker M."/>
        </authorList>
    </citation>
    <scope>NUCLEOTIDE SEQUENCE [LARGE SCALE GENOMIC DNA]</scope>
    <source>
        <strain evidence="2">DSM 105040</strain>
    </source>
</reference>
<evidence type="ECO:0008006" key="4">
    <source>
        <dbReference type="Google" id="ProtNLM"/>
    </source>
</evidence>
<comment type="caution">
    <text evidence="2">The sequence shown here is derived from an EMBL/GenBank/DDBJ whole genome shotgun (WGS) entry which is preliminary data.</text>
</comment>
<proteinExistence type="predicted"/>
<sequence length="129" mass="14519">MRRLALLLLLPLAACATPRERCDRAATEDLRVVGALIVETEQNIARGYAIQQEVRERPRLTYCWGGRGGDGHFGYAFCNDTETYTVDRPVAIDLDEERAKLATLKRKYTELKKRSALDLAACAVNYPET</sequence>
<dbReference type="EMBL" id="JACIEQ010000003">
    <property type="protein sequence ID" value="MBB4022604.1"/>
    <property type="molecule type" value="Genomic_DNA"/>
</dbReference>